<keyword evidence="15" id="KW-1185">Reference proteome</keyword>
<proteinExistence type="inferred from homology"/>
<evidence type="ECO:0000256" key="3">
    <source>
        <dbReference type="ARBA" id="ARBA00011071"/>
    </source>
</evidence>
<feature type="transmembrane region" description="Helical" evidence="13">
    <location>
        <begin position="64"/>
        <end position="82"/>
    </location>
</feature>
<feature type="transmembrane region" description="Helical" evidence="13">
    <location>
        <begin position="305"/>
        <end position="330"/>
    </location>
</feature>
<dbReference type="GO" id="GO:0051751">
    <property type="term" value="F:alpha-1,4-mannosyltransferase activity"/>
    <property type="evidence" value="ECO:0007669"/>
    <property type="project" value="InterPro"/>
</dbReference>
<organism evidence="14 15">
    <name type="scientific">Microthyrium microscopicum</name>
    <dbReference type="NCBI Taxonomy" id="703497"/>
    <lineage>
        <taxon>Eukaryota</taxon>
        <taxon>Fungi</taxon>
        <taxon>Dikarya</taxon>
        <taxon>Ascomycota</taxon>
        <taxon>Pezizomycotina</taxon>
        <taxon>Dothideomycetes</taxon>
        <taxon>Dothideomycetes incertae sedis</taxon>
        <taxon>Microthyriales</taxon>
        <taxon>Microthyriaceae</taxon>
        <taxon>Microthyrium</taxon>
    </lineage>
</organism>
<dbReference type="OrthoDB" id="1741594at2759"/>
<comment type="function">
    <text evidence="12 13">Mannosyltransferase involved in glycosylphosphatidylinositol-anchor biosynthesis. Transfers the first alpha-1,4-mannose to GlcN-acyl-PI during GPI precursor assembly. Required for cell wall integrity.</text>
</comment>
<dbReference type="AlphaFoldDB" id="A0A6A6U434"/>
<evidence type="ECO:0000313" key="15">
    <source>
        <dbReference type="Proteomes" id="UP000799302"/>
    </source>
</evidence>
<evidence type="ECO:0000256" key="8">
    <source>
        <dbReference type="ARBA" id="ARBA00022692"/>
    </source>
</evidence>
<comment type="subcellular location">
    <subcellularLocation>
        <location evidence="1 13">Endoplasmic reticulum membrane</location>
        <topology evidence="1 13">Multi-pass membrane protein</topology>
    </subcellularLocation>
</comment>
<feature type="transmembrane region" description="Helical" evidence="13">
    <location>
        <begin position="210"/>
        <end position="229"/>
    </location>
</feature>
<dbReference type="PANTHER" id="PTHR12886:SF0">
    <property type="entry name" value="GPI MANNOSYLTRANSFERASE 1"/>
    <property type="match status" value="1"/>
</dbReference>
<feature type="transmembrane region" description="Helical" evidence="13">
    <location>
        <begin position="371"/>
        <end position="395"/>
    </location>
</feature>
<evidence type="ECO:0000256" key="10">
    <source>
        <dbReference type="ARBA" id="ARBA00022989"/>
    </source>
</evidence>
<dbReference type="InterPro" id="IPR007704">
    <property type="entry name" value="PIG-M"/>
</dbReference>
<dbReference type="Pfam" id="PF05007">
    <property type="entry name" value="Mannosyl_trans"/>
    <property type="match status" value="1"/>
</dbReference>
<feature type="transmembrane region" description="Helical" evidence="13">
    <location>
        <begin position="158"/>
        <end position="185"/>
    </location>
</feature>
<evidence type="ECO:0000256" key="13">
    <source>
        <dbReference type="RuleBase" id="RU365064"/>
    </source>
</evidence>
<keyword evidence="8 13" id="KW-0812">Transmembrane</keyword>
<feature type="transmembrane region" description="Helical" evidence="13">
    <location>
        <begin position="342"/>
        <end position="359"/>
    </location>
</feature>
<evidence type="ECO:0000313" key="14">
    <source>
        <dbReference type="EMBL" id="KAF2667025.1"/>
    </source>
</evidence>
<dbReference type="GO" id="GO:0005789">
    <property type="term" value="C:endoplasmic reticulum membrane"/>
    <property type="evidence" value="ECO:0007669"/>
    <property type="project" value="UniProtKB-SubCell"/>
</dbReference>
<evidence type="ECO:0000256" key="2">
    <source>
        <dbReference type="ARBA" id="ARBA00004687"/>
    </source>
</evidence>
<keyword evidence="11 13" id="KW-0472">Membrane</keyword>
<keyword evidence="6 13" id="KW-0328">Glycosyltransferase</keyword>
<name>A0A6A6U434_9PEZI</name>
<evidence type="ECO:0000256" key="5">
    <source>
        <dbReference type="ARBA" id="ARBA00022502"/>
    </source>
</evidence>
<reference evidence="14" key="1">
    <citation type="journal article" date="2020" name="Stud. Mycol.">
        <title>101 Dothideomycetes genomes: a test case for predicting lifestyles and emergence of pathogens.</title>
        <authorList>
            <person name="Haridas S."/>
            <person name="Albert R."/>
            <person name="Binder M."/>
            <person name="Bloem J."/>
            <person name="Labutti K."/>
            <person name="Salamov A."/>
            <person name="Andreopoulos B."/>
            <person name="Baker S."/>
            <person name="Barry K."/>
            <person name="Bills G."/>
            <person name="Bluhm B."/>
            <person name="Cannon C."/>
            <person name="Castanera R."/>
            <person name="Culley D."/>
            <person name="Daum C."/>
            <person name="Ezra D."/>
            <person name="Gonzalez J."/>
            <person name="Henrissat B."/>
            <person name="Kuo A."/>
            <person name="Liang C."/>
            <person name="Lipzen A."/>
            <person name="Lutzoni F."/>
            <person name="Magnuson J."/>
            <person name="Mondo S."/>
            <person name="Nolan M."/>
            <person name="Ohm R."/>
            <person name="Pangilinan J."/>
            <person name="Park H.-J."/>
            <person name="Ramirez L."/>
            <person name="Alfaro M."/>
            <person name="Sun H."/>
            <person name="Tritt A."/>
            <person name="Yoshinaga Y."/>
            <person name="Zwiers L.-H."/>
            <person name="Turgeon B."/>
            <person name="Goodwin S."/>
            <person name="Spatafora J."/>
            <person name="Crous P."/>
            <person name="Grigoriev I."/>
        </authorList>
    </citation>
    <scope>NUCLEOTIDE SEQUENCE</scope>
    <source>
        <strain evidence="14">CBS 115976</strain>
    </source>
</reference>
<keyword evidence="5 13" id="KW-0337">GPI-anchor biosynthesis</keyword>
<comment type="similarity">
    <text evidence="3 13">Belongs to the PIGM family.</text>
</comment>
<evidence type="ECO:0000256" key="12">
    <source>
        <dbReference type="ARBA" id="ARBA00025399"/>
    </source>
</evidence>
<dbReference type="EMBL" id="MU004238">
    <property type="protein sequence ID" value="KAF2667025.1"/>
    <property type="molecule type" value="Genomic_DNA"/>
</dbReference>
<keyword evidence="9 13" id="KW-0256">Endoplasmic reticulum</keyword>
<evidence type="ECO:0000256" key="6">
    <source>
        <dbReference type="ARBA" id="ARBA00022676"/>
    </source>
</evidence>
<sequence length="412" mass="46814">MAPKLLQSPTFVFTSAILLRAVLLVYSHWQDTHSPVKYTDIDYYVFTDAARFVARGKSPYTRETYRYTPLLAWILTPTVYWFDFGKVLFALGDVLAGWLLMNVLVKHYGVEKGRAVAFTAVWTLNPMVANISTRGSSEGLLGVLAIGLLKAGLERRMALAGIILGFSVHWKIYPFVYAASLIWWLEQPGSQAKTLLQRVSRFLNSDRIKLALYSLITFMAFNVLMYIIYGAPYLEHSWTYHLTRIDHRHNFSPYNTLLHLNSSPSATSSLRLERLAFVPQLYLSAIAIPIALAKKDLAGAMLCQTFAFVTFNKVCTSQYFLWYLVFLPLYLPNSRLLQQKGLGLVALLAWVLGQGMWLYEGYRLEFLGEQSFIPGLWYAGLGFFAINCWLLGLIIDDVATKQPPIAERKKNI</sequence>
<dbReference type="GO" id="GO:0006506">
    <property type="term" value="P:GPI anchor biosynthetic process"/>
    <property type="evidence" value="ECO:0007669"/>
    <property type="project" value="UniProtKB-UniPathway"/>
</dbReference>
<dbReference type="GO" id="GO:1990529">
    <property type="term" value="C:glycosylphosphatidylinositol-mannosyltransferase I complex"/>
    <property type="evidence" value="ECO:0007669"/>
    <property type="project" value="TreeGrafter"/>
</dbReference>
<dbReference type="PANTHER" id="PTHR12886">
    <property type="entry name" value="PIG-M MANNOSYLTRANSFERASE"/>
    <property type="match status" value="1"/>
</dbReference>
<evidence type="ECO:0000256" key="7">
    <source>
        <dbReference type="ARBA" id="ARBA00022679"/>
    </source>
</evidence>
<evidence type="ECO:0000256" key="11">
    <source>
        <dbReference type="ARBA" id="ARBA00023136"/>
    </source>
</evidence>
<feature type="transmembrane region" description="Helical" evidence="13">
    <location>
        <begin position="6"/>
        <end position="26"/>
    </location>
</feature>
<dbReference type="EC" id="2.4.1.-" evidence="13"/>
<evidence type="ECO:0000256" key="4">
    <source>
        <dbReference type="ARBA" id="ARBA00013797"/>
    </source>
</evidence>
<evidence type="ECO:0000256" key="9">
    <source>
        <dbReference type="ARBA" id="ARBA00022824"/>
    </source>
</evidence>
<accession>A0A6A6U434</accession>
<dbReference type="GO" id="GO:0004376">
    <property type="term" value="F:GPI mannosyltransferase activity"/>
    <property type="evidence" value="ECO:0007669"/>
    <property type="project" value="InterPro"/>
</dbReference>
<evidence type="ECO:0000256" key="1">
    <source>
        <dbReference type="ARBA" id="ARBA00004477"/>
    </source>
</evidence>
<dbReference type="UniPathway" id="UPA00196"/>
<comment type="pathway">
    <text evidence="2 13">Glycolipid biosynthesis; glycosylphosphatidylinositol-anchor biosynthesis.</text>
</comment>
<protein>
    <recommendedName>
        <fullName evidence="4 13">GPI mannosyltransferase 1</fullName>
        <ecNumber evidence="13">2.4.1.-</ecNumber>
    </recommendedName>
    <alternativeName>
        <fullName evidence="13">GPI mannosyltransferase I</fullName>
    </alternativeName>
</protein>
<keyword evidence="7 13" id="KW-0808">Transferase</keyword>
<gene>
    <name evidence="14" type="ORF">BT63DRAFT_427444</name>
</gene>
<dbReference type="Proteomes" id="UP000799302">
    <property type="component" value="Unassembled WGS sequence"/>
</dbReference>
<keyword evidence="10 13" id="KW-1133">Transmembrane helix</keyword>